<feature type="compositionally biased region" description="Basic and acidic residues" evidence="1">
    <location>
        <begin position="22"/>
        <end position="46"/>
    </location>
</feature>
<feature type="compositionally biased region" description="Polar residues" evidence="1">
    <location>
        <begin position="1"/>
        <end position="20"/>
    </location>
</feature>
<proteinExistence type="predicted"/>
<sequence>MLSIFTQTAQTSASEPQQSPADEGRKSDRFTNGSDRVDRRGLDRLV</sequence>
<evidence type="ECO:0000313" key="2">
    <source>
        <dbReference type="EMBL" id="CDW95248.1"/>
    </source>
</evidence>
<keyword evidence="3" id="KW-1185">Reference proteome</keyword>
<reference evidence="3" key="1">
    <citation type="submission" date="2014-06" db="EMBL/GenBank/DDBJ databases">
        <authorList>
            <person name="Berkman P.J."/>
        </authorList>
    </citation>
    <scope>NUCLEOTIDE SEQUENCE [LARGE SCALE GENOMIC DNA]</scope>
</reference>
<feature type="region of interest" description="Disordered" evidence="1">
    <location>
        <begin position="1"/>
        <end position="46"/>
    </location>
</feature>
<dbReference type="AlphaFoldDB" id="A0A0F7S0E5"/>
<dbReference type="EMBL" id="CCFA01000350">
    <property type="protein sequence ID" value="CDW95248.1"/>
    <property type="molecule type" value="Genomic_DNA"/>
</dbReference>
<gene>
    <name evidence="2" type="primary">SSCI06640.1</name>
</gene>
<dbReference type="Pfam" id="PF17445">
    <property type="entry name" value="Mfa1"/>
    <property type="match status" value="1"/>
</dbReference>
<organism evidence="2 3">
    <name type="scientific">Sporisorium scitamineum</name>
    <dbReference type="NCBI Taxonomy" id="49012"/>
    <lineage>
        <taxon>Eukaryota</taxon>
        <taxon>Fungi</taxon>
        <taxon>Dikarya</taxon>
        <taxon>Basidiomycota</taxon>
        <taxon>Ustilaginomycotina</taxon>
        <taxon>Ustilaginomycetes</taxon>
        <taxon>Ustilaginales</taxon>
        <taxon>Ustilaginaceae</taxon>
        <taxon>Sporisorium</taxon>
    </lineage>
</organism>
<evidence type="ECO:0000256" key="1">
    <source>
        <dbReference type="SAM" id="MobiDB-lite"/>
    </source>
</evidence>
<evidence type="ECO:0000313" key="3">
    <source>
        <dbReference type="Proteomes" id="UP000242770"/>
    </source>
</evidence>
<protein>
    <submittedName>
        <fullName evidence="2">Uncharacterized protein</fullName>
    </submittedName>
</protein>
<name>A0A0F7S0E5_9BASI</name>
<dbReference type="Proteomes" id="UP000242770">
    <property type="component" value="Unassembled WGS sequence"/>
</dbReference>
<accession>A0A0F7S0E5</accession>
<dbReference type="InterPro" id="IPR035382">
    <property type="entry name" value="MFA1"/>
</dbReference>